<dbReference type="RefSeq" id="WP_322938016.1">
    <property type="nucleotide sequence ID" value="NZ_CP141059.1"/>
</dbReference>
<dbReference type="Proteomes" id="UP001327225">
    <property type="component" value="Chromosome"/>
</dbReference>
<evidence type="ECO:0000313" key="2">
    <source>
        <dbReference type="EMBL" id="WQQ27623.1"/>
    </source>
</evidence>
<reference evidence="3" key="1">
    <citation type="submission" date="2023-12" db="EMBL/GenBank/DDBJ databases">
        <title>Novel species in genus Nocardioides.</title>
        <authorList>
            <person name="Zhou H."/>
        </authorList>
    </citation>
    <scope>NUCLEOTIDE SEQUENCE [LARGE SCALE GENOMIC DNA]</scope>
    <source>
        <strain evidence="3">HM61</strain>
    </source>
</reference>
<evidence type="ECO:0000313" key="3">
    <source>
        <dbReference type="Proteomes" id="UP001327225"/>
    </source>
</evidence>
<protein>
    <recommendedName>
        <fullName evidence="4">Exo-alpha-sialidase</fullName>
    </recommendedName>
</protein>
<feature type="compositionally biased region" description="Low complexity" evidence="1">
    <location>
        <begin position="31"/>
        <end position="43"/>
    </location>
</feature>
<organism evidence="2 3">
    <name type="scientific">Nocardioides bizhenqiangii</name>
    <dbReference type="NCBI Taxonomy" id="3095076"/>
    <lineage>
        <taxon>Bacteria</taxon>
        <taxon>Bacillati</taxon>
        <taxon>Actinomycetota</taxon>
        <taxon>Actinomycetes</taxon>
        <taxon>Propionibacteriales</taxon>
        <taxon>Nocardioidaceae</taxon>
        <taxon>Nocardioides</taxon>
    </lineage>
</organism>
<accession>A0ABZ0ZWG2</accession>
<dbReference type="PROSITE" id="PS51257">
    <property type="entry name" value="PROKAR_LIPOPROTEIN"/>
    <property type="match status" value="1"/>
</dbReference>
<feature type="region of interest" description="Disordered" evidence="1">
    <location>
        <begin position="24"/>
        <end position="57"/>
    </location>
</feature>
<sequence>MRNGTATATAVVCVLAAIAGCSGSSDREDLPQSSSAPADSPAPEWGPPESVARGQRGSDGFFAGRVAVLGDWAVASWEVSEGVRFGVRPGREPWDLEPVVPDAWPNAVAVGPDGTALVTWLAPRNASSDGRGSLFEQHLVDGRWSSPTRLGHGGSGPVEATIDRWGTMTVAWAPDRVVRVVSRAAGGSWGEVTRIRARTYVQNFDLAANQRGDVVLAWEAGGVTTAFRARDGEWTVGERLRSKLFYVLDLAVSLDEEGRALVMWGLDPDWEELEQKYLAWAVSGPDGTTWTSTSYLDERAKPSIWGVEGIALAVNSSGDVLAAWSTVENNGYAGHAARFDVDTGWTTVDELGLYGTGEALLTDAGVAVVAFETPFGSRQSWWYQHPGGEWERQRMRVGGETSFDATGEEMLMLDVSTEVVARILPAE</sequence>
<keyword evidence="3" id="KW-1185">Reference proteome</keyword>
<name>A0ABZ0ZWG2_9ACTN</name>
<evidence type="ECO:0008006" key="4">
    <source>
        <dbReference type="Google" id="ProtNLM"/>
    </source>
</evidence>
<gene>
    <name evidence="2" type="ORF">SHK19_05155</name>
</gene>
<proteinExistence type="predicted"/>
<dbReference type="EMBL" id="CP141059">
    <property type="protein sequence ID" value="WQQ27623.1"/>
    <property type="molecule type" value="Genomic_DNA"/>
</dbReference>
<evidence type="ECO:0000256" key="1">
    <source>
        <dbReference type="SAM" id="MobiDB-lite"/>
    </source>
</evidence>